<proteinExistence type="predicted"/>
<accession>A0AC59ZVY9</accession>
<evidence type="ECO:0000313" key="1">
    <source>
        <dbReference type="EMBL" id="CAN0507707.1"/>
    </source>
</evidence>
<dbReference type="EMBL" id="OX596088">
    <property type="protein sequence ID" value="CAN0507707.1"/>
    <property type="molecule type" value="Genomic_DNA"/>
</dbReference>
<dbReference type="Proteomes" id="UP001162501">
    <property type="component" value="Chromosome 4"/>
</dbReference>
<sequence length="299" mass="31487">MKAGGQPPRRGRGPGEPARFAHGVHVGPPLSAYLVTPKLHPLEPRTQGAGRAGEPSQSPPSPRNPRLRVGATRPLPLLGRPRREAGQVPRALPKALKSKTIATPGELKQVGLRFSSAAPLPPDSTGEPAEPPHPSSGLLGAKRGGGRQPGAQLCAPGQGRERRGGRAAPGCLSLPAEPSSAPPTEPTPRSRSCQRLSSPARSTTPAAGSPHGQRKNFLFPTWAFGFVCPPRAAPEPADPTWILNRWPTFLRQRGRLTPKASSPPEGPGFQPQPSNTGPARPRGGAPTAKIPYIFNYSDY</sequence>
<reference evidence="1" key="1">
    <citation type="submission" date="2023-05" db="EMBL/GenBank/DDBJ databases">
        <authorList>
            <consortium name="ELIXIR-Norway"/>
        </authorList>
    </citation>
    <scope>NUCLEOTIDE SEQUENCE</scope>
</reference>
<gene>
    <name evidence="1" type="ORF">MRATA1EN22A_LOCUS22747</name>
</gene>
<protein>
    <submittedName>
        <fullName evidence="1">Uncharacterized protein</fullName>
    </submittedName>
</protein>
<evidence type="ECO:0000313" key="2">
    <source>
        <dbReference type="Proteomes" id="UP001162501"/>
    </source>
</evidence>
<organism evidence="1 2">
    <name type="scientific">Rangifer tarandus platyrhynchus</name>
    <name type="common">Svalbard reindeer</name>
    <dbReference type="NCBI Taxonomy" id="3082113"/>
    <lineage>
        <taxon>Eukaryota</taxon>
        <taxon>Metazoa</taxon>
        <taxon>Chordata</taxon>
        <taxon>Craniata</taxon>
        <taxon>Vertebrata</taxon>
        <taxon>Euteleostomi</taxon>
        <taxon>Mammalia</taxon>
        <taxon>Eutheria</taxon>
        <taxon>Laurasiatheria</taxon>
        <taxon>Artiodactyla</taxon>
        <taxon>Ruminantia</taxon>
        <taxon>Pecora</taxon>
        <taxon>Cervidae</taxon>
        <taxon>Odocoileinae</taxon>
        <taxon>Rangifer</taxon>
    </lineage>
</organism>
<reference evidence="1" key="2">
    <citation type="submission" date="2025-03" db="EMBL/GenBank/DDBJ databases">
        <authorList>
            <consortium name="ELIXIR-Norway"/>
            <consortium name="Elixir Norway"/>
        </authorList>
    </citation>
    <scope>NUCLEOTIDE SEQUENCE</scope>
</reference>
<name>A0AC59ZVY9_RANTA</name>